<dbReference type="Pfam" id="PF00107">
    <property type="entry name" value="ADH_zinc_N"/>
    <property type="match status" value="1"/>
</dbReference>
<dbReference type="EMBL" id="LGSR01000020">
    <property type="protein sequence ID" value="KOS18520.1"/>
    <property type="molecule type" value="Genomic_DNA"/>
</dbReference>
<dbReference type="Gene3D" id="3.90.180.10">
    <property type="entry name" value="Medium-chain alcohol dehydrogenases, catalytic domain"/>
    <property type="match status" value="1"/>
</dbReference>
<sequence>MRPGQTVLCLGTGGVSITALILAKEAGATTIVTSSSNKKLQLVKSKYGADHTINYKEHPQWSEEVLRLTLGEGVDYIIENGGSGTIAQSLNAVRMGGNISVIGFLSQAKQSEMPDVAALALSKAAVVRGITVGSTQLLEEVTRFVAEKGLPLPVDREFRFTRDDVIKAYEYMASGSFIGKICIKVVDE</sequence>
<evidence type="ECO:0000313" key="3">
    <source>
        <dbReference type="Proteomes" id="UP000053831"/>
    </source>
</evidence>
<evidence type="ECO:0000313" key="2">
    <source>
        <dbReference type="EMBL" id="KOS18520.1"/>
    </source>
</evidence>
<dbReference type="STRING" id="150374.A0A0M8N2C5"/>
<dbReference type="Proteomes" id="UP000053831">
    <property type="component" value="Unassembled WGS sequence"/>
</dbReference>
<dbReference type="PANTHER" id="PTHR45033">
    <property type="match status" value="1"/>
</dbReference>
<evidence type="ECO:0000259" key="1">
    <source>
        <dbReference type="Pfam" id="PF00107"/>
    </source>
</evidence>
<feature type="domain" description="Alcohol dehydrogenase-like C-terminal" evidence="1">
    <location>
        <begin position="14"/>
        <end position="146"/>
    </location>
</feature>
<name>A0A0M8N2C5_ESCWE</name>
<reference evidence="2 3" key="1">
    <citation type="submission" date="2015-07" db="EMBL/GenBank/DDBJ databases">
        <title>The genome of the fungus Escovopsis weberi, a specialized disease agent of ant agriculture.</title>
        <authorList>
            <person name="de Man T.J."/>
            <person name="Stajich J.E."/>
            <person name="Kubicek C.P."/>
            <person name="Chenthamara K."/>
            <person name="Atanasova L."/>
            <person name="Druzhinina I.S."/>
            <person name="Birnbaum S."/>
            <person name="Barribeau S.M."/>
            <person name="Teiling C."/>
            <person name="Suen G."/>
            <person name="Currie C."/>
            <person name="Gerardo N.M."/>
        </authorList>
    </citation>
    <scope>NUCLEOTIDE SEQUENCE [LARGE SCALE GENOMIC DNA]</scope>
</reference>
<gene>
    <name evidence="2" type="ORF">ESCO_001422</name>
</gene>
<dbReference type="InterPro" id="IPR013149">
    <property type="entry name" value="ADH-like_C"/>
</dbReference>
<proteinExistence type="predicted"/>
<dbReference type="Gene3D" id="3.40.50.720">
    <property type="entry name" value="NAD(P)-binding Rossmann-like Domain"/>
    <property type="match status" value="1"/>
</dbReference>
<dbReference type="InterPro" id="IPR036291">
    <property type="entry name" value="NAD(P)-bd_dom_sf"/>
</dbReference>
<dbReference type="AlphaFoldDB" id="A0A0M8N2C5"/>
<comment type="caution">
    <text evidence="2">The sequence shown here is derived from an EMBL/GenBank/DDBJ whole genome shotgun (WGS) entry which is preliminary data.</text>
</comment>
<protein>
    <submittedName>
        <fullName evidence="2">Zinc-type alcohol dehydrogenase-like protein</fullName>
    </submittedName>
</protein>
<organism evidence="2 3">
    <name type="scientific">Escovopsis weberi</name>
    <dbReference type="NCBI Taxonomy" id="150374"/>
    <lineage>
        <taxon>Eukaryota</taxon>
        <taxon>Fungi</taxon>
        <taxon>Dikarya</taxon>
        <taxon>Ascomycota</taxon>
        <taxon>Pezizomycotina</taxon>
        <taxon>Sordariomycetes</taxon>
        <taxon>Hypocreomycetidae</taxon>
        <taxon>Hypocreales</taxon>
        <taxon>Hypocreaceae</taxon>
        <taxon>Escovopsis</taxon>
    </lineage>
</organism>
<dbReference type="InterPro" id="IPR052711">
    <property type="entry name" value="Zinc_ADH-like"/>
</dbReference>
<accession>A0A0M8N2C5</accession>
<dbReference type="PANTHER" id="PTHR45033:SF2">
    <property type="entry name" value="ZINC-TYPE ALCOHOL DEHYDROGENASE-LIKE PROTEIN C1773.06C"/>
    <property type="match status" value="1"/>
</dbReference>
<dbReference type="CDD" id="cd08276">
    <property type="entry name" value="MDR7"/>
    <property type="match status" value="1"/>
</dbReference>
<keyword evidence="3" id="KW-1185">Reference proteome</keyword>
<dbReference type="OrthoDB" id="3509362at2759"/>
<dbReference type="SUPFAM" id="SSF51735">
    <property type="entry name" value="NAD(P)-binding Rossmann-fold domains"/>
    <property type="match status" value="1"/>
</dbReference>